<proteinExistence type="predicted"/>
<evidence type="ECO:0000313" key="2">
    <source>
        <dbReference type="EMBL" id="PZG14006.1"/>
    </source>
</evidence>
<feature type="transmembrane region" description="Helical" evidence="1">
    <location>
        <begin position="88"/>
        <end position="111"/>
    </location>
</feature>
<evidence type="ECO:0000256" key="1">
    <source>
        <dbReference type="SAM" id="Phobius"/>
    </source>
</evidence>
<dbReference type="Proteomes" id="UP000249304">
    <property type="component" value="Unassembled WGS sequence"/>
</dbReference>
<keyword evidence="3" id="KW-1185">Reference proteome</keyword>
<dbReference type="AlphaFoldDB" id="A0A2W2DPX8"/>
<comment type="caution">
    <text evidence="2">The sequence shown here is derived from an EMBL/GenBank/DDBJ whole genome shotgun (WGS) entry which is preliminary data.</text>
</comment>
<evidence type="ECO:0000313" key="3">
    <source>
        <dbReference type="Proteomes" id="UP000249304"/>
    </source>
</evidence>
<protein>
    <submittedName>
        <fullName evidence="2">Uncharacterized protein</fullName>
    </submittedName>
</protein>
<accession>A0A2W2DPX8</accession>
<dbReference type="RefSeq" id="WP_111182031.1">
    <property type="nucleotide sequence ID" value="NZ_POUD01000140.1"/>
</dbReference>
<keyword evidence="1" id="KW-0472">Membrane</keyword>
<sequence>MTSLIAAQQLLLATTFLVLPITVWFTGAAAQRAAEAEVARQGHAPAVLDRHGIRFAERAWECGLALANGAVLAALGVLNLTGNETGRALTWIVQPLVLVGAGLVTTGQVFATRYTQAALARSADPAARALDARRVIAAASTGFPAWLRSLVVVRFVLTTAGSLLVIALLAADAYAG</sequence>
<keyword evidence="1" id="KW-1133">Transmembrane helix</keyword>
<keyword evidence="1" id="KW-0812">Transmembrane</keyword>
<name>A0A2W2DPX8_9ACTN</name>
<organism evidence="2 3">
    <name type="scientific">Nonomuraea aridisoli</name>
    <dbReference type="NCBI Taxonomy" id="2070368"/>
    <lineage>
        <taxon>Bacteria</taxon>
        <taxon>Bacillati</taxon>
        <taxon>Actinomycetota</taxon>
        <taxon>Actinomycetes</taxon>
        <taxon>Streptosporangiales</taxon>
        <taxon>Streptosporangiaceae</taxon>
        <taxon>Nonomuraea</taxon>
    </lineage>
</organism>
<dbReference type="OrthoDB" id="5188995at2"/>
<dbReference type="EMBL" id="POUD01000140">
    <property type="protein sequence ID" value="PZG14006.1"/>
    <property type="molecule type" value="Genomic_DNA"/>
</dbReference>
<reference evidence="2 3" key="1">
    <citation type="submission" date="2018-01" db="EMBL/GenBank/DDBJ databases">
        <title>Draft genome sequence of Nonomuraea sp. KC333.</title>
        <authorList>
            <person name="Sahin N."/>
            <person name="Saygin H."/>
            <person name="Ay H."/>
        </authorList>
    </citation>
    <scope>NUCLEOTIDE SEQUENCE [LARGE SCALE GENOMIC DNA]</scope>
    <source>
        <strain evidence="2 3">KC333</strain>
    </source>
</reference>
<gene>
    <name evidence="2" type="ORF">C1J01_28360</name>
</gene>
<feature type="transmembrane region" description="Helical" evidence="1">
    <location>
        <begin position="151"/>
        <end position="171"/>
    </location>
</feature>
<feature type="transmembrane region" description="Helical" evidence="1">
    <location>
        <begin position="63"/>
        <end position="81"/>
    </location>
</feature>